<dbReference type="GO" id="GO:0005789">
    <property type="term" value="C:endoplasmic reticulum membrane"/>
    <property type="evidence" value="ECO:0007669"/>
    <property type="project" value="UniProtKB-SubCell"/>
</dbReference>
<keyword evidence="7" id="KW-1185">Reference proteome</keyword>
<reference evidence="6 7" key="1">
    <citation type="journal article" date="2015" name="Biotechnol. Biofuels">
        <title>Enhanced degradation of softwood versus hardwood by the white-rot fungus Pycnoporus coccineus.</title>
        <authorList>
            <person name="Couturier M."/>
            <person name="Navarro D."/>
            <person name="Chevret D."/>
            <person name="Henrissat B."/>
            <person name="Piumi F."/>
            <person name="Ruiz-Duenas F.J."/>
            <person name="Martinez A.T."/>
            <person name="Grigoriev I.V."/>
            <person name="Riley R."/>
            <person name="Lipzen A."/>
            <person name="Berrin J.G."/>
            <person name="Master E.R."/>
            <person name="Rosso M.N."/>
        </authorList>
    </citation>
    <scope>NUCLEOTIDE SEQUENCE [LARGE SCALE GENOMIC DNA]</scope>
    <source>
        <strain evidence="6 7">BRFM310</strain>
    </source>
</reference>
<dbReference type="Pfam" id="PF04140">
    <property type="entry name" value="ICMT"/>
    <property type="match status" value="1"/>
</dbReference>
<keyword evidence="4 5" id="KW-0472">Membrane</keyword>
<gene>
    <name evidence="6" type="ORF">PYCCODRAFT_1373511</name>
</gene>
<keyword evidence="5" id="KW-0489">Methyltransferase</keyword>
<dbReference type="PANTHER" id="PTHR12714">
    <property type="entry name" value="PROTEIN-S ISOPRENYLCYSTEINE O-METHYLTRANSFERASE"/>
    <property type="match status" value="1"/>
</dbReference>
<evidence type="ECO:0000256" key="3">
    <source>
        <dbReference type="ARBA" id="ARBA00022989"/>
    </source>
</evidence>
<keyword evidence="5" id="KW-0949">S-adenosyl-L-methionine</keyword>
<dbReference type="Proteomes" id="UP000193067">
    <property type="component" value="Unassembled WGS sequence"/>
</dbReference>
<protein>
    <recommendedName>
        <fullName evidence="5">Protein-S-isoprenylcysteine O-methyltransferase</fullName>
        <ecNumber evidence="5">2.1.1.100</ecNumber>
    </recommendedName>
</protein>
<dbReference type="PANTHER" id="PTHR12714:SF9">
    <property type="entry name" value="PROTEIN-S-ISOPRENYLCYSTEINE O-METHYLTRANSFERASE"/>
    <property type="match status" value="1"/>
</dbReference>
<keyword evidence="3 5" id="KW-1133">Transmembrane helix</keyword>
<evidence type="ECO:0000256" key="5">
    <source>
        <dbReference type="RuleBase" id="RU362022"/>
    </source>
</evidence>
<evidence type="ECO:0000256" key="4">
    <source>
        <dbReference type="ARBA" id="ARBA00023136"/>
    </source>
</evidence>
<dbReference type="AlphaFoldDB" id="A0A1Y2IDU4"/>
<keyword evidence="5" id="KW-0808">Transferase</keyword>
<keyword evidence="2 5" id="KW-0812">Transmembrane</keyword>
<dbReference type="EMBL" id="KZ084129">
    <property type="protein sequence ID" value="OSC99256.1"/>
    <property type="molecule type" value="Genomic_DNA"/>
</dbReference>
<dbReference type="InterPro" id="IPR007269">
    <property type="entry name" value="ICMT_MeTrfase"/>
</dbReference>
<feature type="transmembrane region" description="Helical" evidence="5">
    <location>
        <begin position="190"/>
        <end position="209"/>
    </location>
</feature>
<evidence type="ECO:0000256" key="1">
    <source>
        <dbReference type="ARBA" id="ARBA00004141"/>
    </source>
</evidence>
<dbReference type="EC" id="2.1.1.100" evidence="5"/>
<dbReference type="Gene3D" id="1.20.120.1630">
    <property type="match status" value="1"/>
</dbReference>
<accession>A0A1Y2IDU4</accession>
<dbReference type="GO" id="GO:0004671">
    <property type="term" value="F:protein C-terminal S-isoprenylcysteine carboxyl O-methyltransferase activity"/>
    <property type="evidence" value="ECO:0007669"/>
    <property type="project" value="UniProtKB-EC"/>
</dbReference>
<sequence length="240" mass="26274">MASSLATVKLPAHIAAVIAEYVSFLSPNPPPKKEEAQKYNGGDLISKIATAGSYFALAFAWSIHGCEIAAILAQQTRSPSSSAILSLLFSRPPAASKLSLHPTFLLGASLLLFGAAIRKACYTTLGRYFTFQLAILKQHKLVTWGPYAVVRHPSYTGMLASIAGVLLMQLSPGSWLALSGVLDTRLGRTVIGVWTVWNVLLMIGFVRRVPKEDAVLRKEFGAQWEEWARKVPYTLIPYVW</sequence>
<organism evidence="6 7">
    <name type="scientific">Trametes coccinea (strain BRFM310)</name>
    <name type="common">Pycnoporus coccineus</name>
    <dbReference type="NCBI Taxonomy" id="1353009"/>
    <lineage>
        <taxon>Eukaryota</taxon>
        <taxon>Fungi</taxon>
        <taxon>Dikarya</taxon>
        <taxon>Basidiomycota</taxon>
        <taxon>Agaricomycotina</taxon>
        <taxon>Agaricomycetes</taxon>
        <taxon>Polyporales</taxon>
        <taxon>Polyporaceae</taxon>
        <taxon>Trametes</taxon>
    </lineage>
</organism>
<comment type="subcellular location">
    <subcellularLocation>
        <location evidence="5">Endoplasmic reticulum membrane</location>
        <topology evidence="5">Multi-pass membrane protein</topology>
    </subcellularLocation>
    <subcellularLocation>
        <location evidence="1">Membrane</location>
        <topology evidence="1">Multi-pass membrane protein</topology>
    </subcellularLocation>
</comment>
<dbReference type="OrthoDB" id="422086at2759"/>
<keyword evidence="5" id="KW-0256">Endoplasmic reticulum</keyword>
<evidence type="ECO:0000313" key="6">
    <source>
        <dbReference type="EMBL" id="OSC99256.1"/>
    </source>
</evidence>
<comment type="similarity">
    <text evidence="5">Belongs to the class VI-like SAM-binding methyltransferase superfamily. Isoprenylcysteine carboxyl methyltransferase family.</text>
</comment>
<evidence type="ECO:0000313" key="7">
    <source>
        <dbReference type="Proteomes" id="UP000193067"/>
    </source>
</evidence>
<dbReference type="STRING" id="1353009.A0A1Y2IDU4"/>
<proteinExistence type="inferred from homology"/>
<name>A0A1Y2IDU4_TRAC3</name>
<comment type="catalytic activity">
    <reaction evidence="5">
        <text>[protein]-C-terminal S-[(2E,6E)-farnesyl]-L-cysteine + S-adenosyl-L-methionine = [protein]-C-terminal S-[(2E,6E)-farnesyl]-L-cysteine methyl ester + S-adenosyl-L-homocysteine</text>
        <dbReference type="Rhea" id="RHEA:21672"/>
        <dbReference type="Rhea" id="RHEA-COMP:12125"/>
        <dbReference type="Rhea" id="RHEA-COMP:12126"/>
        <dbReference type="ChEBI" id="CHEBI:57856"/>
        <dbReference type="ChEBI" id="CHEBI:59789"/>
        <dbReference type="ChEBI" id="CHEBI:90510"/>
        <dbReference type="ChEBI" id="CHEBI:90511"/>
        <dbReference type="EC" id="2.1.1.100"/>
    </reaction>
</comment>
<feature type="transmembrane region" description="Helical" evidence="5">
    <location>
        <begin position="54"/>
        <end position="73"/>
    </location>
</feature>
<evidence type="ECO:0000256" key="2">
    <source>
        <dbReference type="ARBA" id="ARBA00022692"/>
    </source>
</evidence>
<dbReference type="GO" id="GO:0032259">
    <property type="term" value="P:methylation"/>
    <property type="evidence" value="ECO:0007669"/>
    <property type="project" value="UniProtKB-KW"/>
</dbReference>
<feature type="transmembrane region" description="Helical" evidence="5">
    <location>
        <begin position="98"/>
        <end position="117"/>
    </location>
</feature>
<feature type="transmembrane region" description="Helical" evidence="5">
    <location>
        <begin position="158"/>
        <end position="178"/>
    </location>
</feature>